<keyword evidence="2" id="KW-1185">Reference proteome</keyword>
<organism evidence="1 2">
    <name type="scientific">Pontivivens marinum</name>
    <dbReference type="NCBI Taxonomy" id="1690039"/>
    <lineage>
        <taxon>Bacteria</taxon>
        <taxon>Pseudomonadati</taxon>
        <taxon>Pseudomonadota</taxon>
        <taxon>Alphaproteobacteria</taxon>
        <taxon>Rhodobacterales</taxon>
        <taxon>Paracoccaceae</taxon>
        <taxon>Pontivivens</taxon>
    </lineage>
</organism>
<gene>
    <name evidence="1" type="ORF">SAMN06273572_10232</name>
</gene>
<evidence type="ECO:0000313" key="1">
    <source>
        <dbReference type="EMBL" id="SOH93356.1"/>
    </source>
</evidence>
<dbReference type="AlphaFoldDB" id="A0A2C9CPR0"/>
<name>A0A2C9CPR0_9RHOB</name>
<evidence type="ECO:0000313" key="2">
    <source>
        <dbReference type="Proteomes" id="UP000220034"/>
    </source>
</evidence>
<proteinExistence type="predicted"/>
<dbReference type="EMBL" id="OCTN01000002">
    <property type="protein sequence ID" value="SOH93356.1"/>
    <property type="molecule type" value="Genomic_DNA"/>
</dbReference>
<reference evidence="2" key="1">
    <citation type="submission" date="2017-09" db="EMBL/GenBank/DDBJ databases">
        <authorList>
            <person name="Varghese N."/>
            <person name="Submissions S."/>
        </authorList>
    </citation>
    <scope>NUCLEOTIDE SEQUENCE [LARGE SCALE GENOMIC DNA]</scope>
    <source>
        <strain evidence="2">C7</strain>
    </source>
</reference>
<protein>
    <submittedName>
        <fullName evidence="1">Uncharacterized protein</fullName>
    </submittedName>
</protein>
<accession>A0A2C9CPR0</accession>
<dbReference type="OrthoDB" id="7828060at2"/>
<sequence>MKPQASGLQAVQSEELFHYPIATRERLRNHFFLTFHHRRWLNSDFRNLADLDVRGVALDLFCAAQDQAPVGTLPTNDQLIARLVDVSLETWRGLAARSIPPLTNWQRCVCDDGEVRLYHPVVLEIVLDALGRKEQDAEKRANDKARKRLKALPEQMMRAGLRKQATEDEAFVLRLDEHLLEHYDGEQRRPATVRRALEDLDLQDQRGA</sequence>
<dbReference type="Proteomes" id="UP000220034">
    <property type="component" value="Unassembled WGS sequence"/>
</dbReference>
<dbReference type="RefSeq" id="WP_097928944.1">
    <property type="nucleotide sequence ID" value="NZ_OCTN01000002.1"/>
</dbReference>